<evidence type="ECO:0000256" key="1">
    <source>
        <dbReference type="SAM" id="MobiDB-lite"/>
    </source>
</evidence>
<dbReference type="EMBL" id="CAJNDS010001010">
    <property type="protein sequence ID" value="CAE7243951.1"/>
    <property type="molecule type" value="Genomic_DNA"/>
</dbReference>
<dbReference type="Proteomes" id="UP000604046">
    <property type="component" value="Unassembled WGS sequence"/>
</dbReference>
<accession>A0A812LB66</accession>
<evidence type="ECO:0000313" key="3">
    <source>
        <dbReference type="Proteomes" id="UP000604046"/>
    </source>
</evidence>
<organism evidence="2 3">
    <name type="scientific">Symbiodinium natans</name>
    <dbReference type="NCBI Taxonomy" id="878477"/>
    <lineage>
        <taxon>Eukaryota</taxon>
        <taxon>Sar</taxon>
        <taxon>Alveolata</taxon>
        <taxon>Dinophyceae</taxon>
        <taxon>Suessiales</taxon>
        <taxon>Symbiodiniaceae</taxon>
        <taxon>Symbiodinium</taxon>
    </lineage>
</organism>
<feature type="compositionally biased region" description="Basic and acidic residues" evidence="1">
    <location>
        <begin position="201"/>
        <end position="212"/>
    </location>
</feature>
<feature type="compositionally biased region" description="Low complexity" evidence="1">
    <location>
        <begin position="171"/>
        <end position="184"/>
    </location>
</feature>
<proteinExistence type="predicted"/>
<dbReference type="AlphaFoldDB" id="A0A812LB66"/>
<gene>
    <name evidence="2" type="ORF">SNAT2548_LOCUS11361</name>
</gene>
<keyword evidence="3" id="KW-1185">Reference proteome</keyword>
<feature type="region of interest" description="Disordered" evidence="1">
    <location>
        <begin position="74"/>
        <end position="284"/>
    </location>
</feature>
<feature type="compositionally biased region" description="Basic residues" evidence="1">
    <location>
        <begin position="156"/>
        <end position="170"/>
    </location>
</feature>
<protein>
    <submittedName>
        <fullName evidence="2">Uncharacterized protein</fullName>
    </submittedName>
</protein>
<comment type="caution">
    <text evidence="2">The sequence shown here is derived from an EMBL/GenBank/DDBJ whole genome shotgun (WGS) entry which is preliminary data.</text>
</comment>
<feature type="compositionally biased region" description="Acidic residues" evidence="1">
    <location>
        <begin position="124"/>
        <end position="135"/>
    </location>
</feature>
<name>A0A812LB66_9DINO</name>
<sequence length="360" mass="37954">MAAKGSMSFDEATLACFREAEASLGEGGAAFATDVVEVTVAAGWTRVGDPGRAGVNSFAAILLGFVPPFPNLPPPASGAAQPPAVPENVSPPQAGVSENKDTAPQPPAAAAPDVPAQAAKEEASSSDDVSDDTEPADTPAEPSDVRKEAAAAAVKAKGRALSKRRARSSKRSPSYEYTYESYSPDDQADTRAVPPSPDSGETARHERDDRARPARKQPRVFVDARRPALFRGATAEVPAVPPPPPAGPRRSGAELRPHSARPGAQGRARTPASGSVLAGRRASGADGPVRAMMCDSGCGVPLEPDSIHAFTCSVCRWQWDGVVRRGGRVQKRWYCPSCRVIYCRDCCRVSVRQAHARRTR</sequence>
<evidence type="ECO:0000313" key="2">
    <source>
        <dbReference type="EMBL" id="CAE7243951.1"/>
    </source>
</evidence>
<reference evidence="2" key="1">
    <citation type="submission" date="2021-02" db="EMBL/GenBank/DDBJ databases">
        <authorList>
            <person name="Dougan E. K."/>
            <person name="Rhodes N."/>
            <person name="Thang M."/>
            <person name="Chan C."/>
        </authorList>
    </citation>
    <scope>NUCLEOTIDE SEQUENCE</scope>
</reference>